<comment type="caution">
    <text evidence="2">The sequence shown here is derived from an EMBL/GenBank/DDBJ whole genome shotgun (WGS) entry which is preliminary data.</text>
</comment>
<dbReference type="Proteomes" id="UP001202031">
    <property type="component" value="Unassembled WGS sequence"/>
</dbReference>
<keyword evidence="1" id="KW-1133">Transmembrane helix</keyword>
<evidence type="ECO:0008006" key="4">
    <source>
        <dbReference type="Google" id="ProtNLM"/>
    </source>
</evidence>
<keyword evidence="1" id="KW-0812">Transmembrane</keyword>
<reference evidence="2 3" key="1">
    <citation type="submission" date="2022-03" db="EMBL/GenBank/DDBJ databases">
        <title>Taxonomic description of new species and reclassification of some bacterial strains.</title>
        <authorList>
            <person name="Ndongo S."/>
        </authorList>
    </citation>
    <scope>NUCLEOTIDE SEQUENCE [LARGE SCALE GENOMIC DNA]</scope>
    <source>
        <strain evidence="2 3">Marseille-P6666</strain>
    </source>
</reference>
<organism evidence="2 3">
    <name type="scientific">Akkermansia massiliensis</name>
    <dbReference type="NCBI Taxonomy" id="2927224"/>
    <lineage>
        <taxon>Bacteria</taxon>
        <taxon>Pseudomonadati</taxon>
        <taxon>Verrucomicrobiota</taxon>
        <taxon>Verrucomicrobiia</taxon>
        <taxon>Verrucomicrobiales</taxon>
        <taxon>Akkermansiaceae</taxon>
        <taxon>Akkermansia</taxon>
    </lineage>
</organism>
<proteinExistence type="predicted"/>
<feature type="transmembrane region" description="Helical" evidence="1">
    <location>
        <begin position="86"/>
        <end position="104"/>
    </location>
</feature>
<feature type="transmembrane region" description="Helical" evidence="1">
    <location>
        <begin position="157"/>
        <end position="177"/>
    </location>
</feature>
<accession>A0ABT0R8S8</accession>
<sequence>MSDYLSSLGYPFRGRPMVFAFAVLIVWAMFLAAWAPLIGWIAIFCFLQPFMCAFFMKMVQRSAMGEEEICLFPELEEWLDDLMMPYIRLVMCMAVSFLPLVIYLGVMDWDMDSPLIWLFIAAGAAYFPGVFMRTSVLESFSGLSPAGWWGLVRKAPLPYAGLLGAICAGGWVILSLPSGFLMDFAMAPVKLYVACVLMNMCGLFMLKHEFAGEEEEGGFSISGPAAS</sequence>
<name>A0ABT0R8S8_9BACT</name>
<dbReference type="RefSeq" id="WP_102730239.1">
    <property type="nucleotide sequence ID" value="NZ_CP029701.1"/>
</dbReference>
<gene>
    <name evidence="2" type="ORF">M8N44_08385</name>
</gene>
<dbReference type="GeneID" id="84023878"/>
<protein>
    <recommendedName>
        <fullName evidence="4">DUF624 domain-containing protein</fullName>
    </recommendedName>
</protein>
<evidence type="ECO:0000256" key="1">
    <source>
        <dbReference type="SAM" id="Phobius"/>
    </source>
</evidence>
<dbReference type="EMBL" id="JAMGSI010000002">
    <property type="protein sequence ID" value="MCL6657329.1"/>
    <property type="molecule type" value="Genomic_DNA"/>
</dbReference>
<keyword evidence="1" id="KW-0472">Membrane</keyword>
<keyword evidence="3" id="KW-1185">Reference proteome</keyword>
<feature type="transmembrane region" description="Helical" evidence="1">
    <location>
        <begin position="189"/>
        <end position="206"/>
    </location>
</feature>
<evidence type="ECO:0000313" key="3">
    <source>
        <dbReference type="Proteomes" id="UP001202031"/>
    </source>
</evidence>
<feature type="transmembrane region" description="Helical" evidence="1">
    <location>
        <begin position="116"/>
        <end position="136"/>
    </location>
</feature>
<evidence type="ECO:0000313" key="2">
    <source>
        <dbReference type="EMBL" id="MCL6657329.1"/>
    </source>
</evidence>